<dbReference type="Proteomes" id="UP001054945">
    <property type="component" value="Unassembled WGS sequence"/>
</dbReference>
<reference evidence="1 2" key="1">
    <citation type="submission" date="2021-06" db="EMBL/GenBank/DDBJ databases">
        <title>Caerostris extrusa draft genome.</title>
        <authorList>
            <person name="Kono N."/>
            <person name="Arakawa K."/>
        </authorList>
    </citation>
    <scope>NUCLEOTIDE SEQUENCE [LARGE SCALE GENOMIC DNA]</scope>
</reference>
<keyword evidence="1" id="KW-0472">Membrane</keyword>
<protein>
    <submittedName>
        <fullName evidence="1">Transmembrane protein 214</fullName>
    </submittedName>
</protein>
<evidence type="ECO:0000313" key="2">
    <source>
        <dbReference type="Proteomes" id="UP001054945"/>
    </source>
</evidence>
<proteinExistence type="predicted"/>
<feature type="non-terminal residue" evidence="1">
    <location>
        <position position="1"/>
    </location>
</feature>
<dbReference type="EMBL" id="BPLR01015037">
    <property type="protein sequence ID" value="GIY73130.1"/>
    <property type="molecule type" value="Genomic_DNA"/>
</dbReference>
<comment type="caution">
    <text evidence="1">The sequence shown here is derived from an EMBL/GenBank/DDBJ whole genome shotgun (WGS) entry which is preliminary data.</text>
</comment>
<evidence type="ECO:0000313" key="1">
    <source>
        <dbReference type="EMBL" id="GIY73130.1"/>
    </source>
</evidence>
<gene>
    <name evidence="1" type="primary">TMEM214</name>
    <name evidence="1" type="ORF">CEXT_503531</name>
</gene>
<organism evidence="1 2">
    <name type="scientific">Caerostris extrusa</name>
    <name type="common">Bark spider</name>
    <name type="synonym">Caerostris bankana</name>
    <dbReference type="NCBI Taxonomy" id="172846"/>
    <lineage>
        <taxon>Eukaryota</taxon>
        <taxon>Metazoa</taxon>
        <taxon>Ecdysozoa</taxon>
        <taxon>Arthropoda</taxon>
        <taxon>Chelicerata</taxon>
        <taxon>Arachnida</taxon>
        <taxon>Araneae</taxon>
        <taxon>Araneomorphae</taxon>
        <taxon>Entelegynae</taxon>
        <taxon>Araneoidea</taxon>
        <taxon>Araneidae</taxon>
        <taxon>Caerostris</taxon>
    </lineage>
</organism>
<sequence>SYTGKFMKDSGLLVVCAQVNEKLKYFQGRAQKSKLSEKYFPVVALWFQETVLPFLELFMKRLSASLVFLWESTLGLRMWCSRTLPPLLALTENHFCHSILEKCALCSLLKSFAVLFSKLALDALAYAFNAADSFATWLQANPQVMEVLGTIKSFAISLGDNLQQNAVHLFQLVKSYIPVLS</sequence>
<name>A0AAV4VT93_CAEEX</name>
<keyword evidence="1" id="KW-0812">Transmembrane</keyword>
<keyword evidence="2" id="KW-1185">Reference proteome</keyword>
<dbReference type="AlphaFoldDB" id="A0AAV4VT93"/>
<accession>A0AAV4VT93</accession>